<comment type="caution">
    <text evidence="2">The sequence shown here is derived from an EMBL/GenBank/DDBJ whole genome shotgun (WGS) entry which is preliminary data.</text>
</comment>
<proteinExistence type="predicted"/>
<feature type="chain" id="PRO_5039931404" evidence="1">
    <location>
        <begin position="20"/>
        <end position="265"/>
    </location>
</feature>
<dbReference type="InterPro" id="IPR052022">
    <property type="entry name" value="26kDa_periplasmic_antigen"/>
</dbReference>
<dbReference type="PANTHER" id="PTHR34387">
    <property type="entry name" value="SLR1258 PROTEIN"/>
    <property type="match status" value="1"/>
</dbReference>
<dbReference type="Pfam" id="PF04402">
    <property type="entry name" value="SIMPL"/>
    <property type="match status" value="1"/>
</dbReference>
<feature type="signal peptide" evidence="1">
    <location>
        <begin position="1"/>
        <end position="19"/>
    </location>
</feature>
<reference evidence="2 3" key="1">
    <citation type="submission" date="2022-12" db="EMBL/GenBank/DDBJ databases">
        <title>Dasania phycosphaerae sp. nov., isolated from particulate material of the south coast of Korea.</title>
        <authorList>
            <person name="Jiang Y."/>
        </authorList>
    </citation>
    <scope>NUCLEOTIDE SEQUENCE [LARGE SCALE GENOMIC DNA]</scope>
    <source>
        <strain evidence="2 3">GY-19</strain>
    </source>
</reference>
<organism evidence="2 3">
    <name type="scientific">Dasania phycosphaerae</name>
    <dbReference type="NCBI Taxonomy" id="2950436"/>
    <lineage>
        <taxon>Bacteria</taxon>
        <taxon>Pseudomonadati</taxon>
        <taxon>Pseudomonadota</taxon>
        <taxon>Gammaproteobacteria</taxon>
        <taxon>Cellvibrionales</taxon>
        <taxon>Spongiibacteraceae</taxon>
        <taxon>Dasania</taxon>
    </lineage>
</organism>
<gene>
    <name evidence="2" type="ORF">O0V09_09885</name>
</gene>
<dbReference type="EMBL" id="JAPTGG010000007">
    <property type="protein sequence ID" value="MCZ0865511.1"/>
    <property type="molecule type" value="Genomic_DNA"/>
</dbReference>
<accession>A0A9J6RMW4</accession>
<dbReference type="AlphaFoldDB" id="A0A9J6RMW4"/>
<dbReference type="PANTHER" id="PTHR34387:SF2">
    <property type="entry name" value="SLR1258 PROTEIN"/>
    <property type="match status" value="1"/>
</dbReference>
<dbReference type="Proteomes" id="UP001069090">
    <property type="component" value="Unassembled WGS sequence"/>
</dbReference>
<sequence>MKIITMSVAAILFSMAAIAEPEVKGGPEELRRFLHPQDSIVSIHASAEETAYSDTAIVSLVFTTEEKNLADALAKNSSLREQVKQKLLAAGIAAKHINSAKFATSPQFGWFGSKPSSYKVINRMAVEISEESHLKSLAVVADESAAIELSDTSFKHSQKDEFNNKVKQLALNKVMQQKTFYENSLGVSLTPVNFREGATVHAATRGAAMLEEVVLSAKKVKRSVQDAAMSYMGQPQATAEASFDEVAYRADLTVDFKIEPRAAAK</sequence>
<dbReference type="Gene3D" id="3.30.110.170">
    <property type="entry name" value="Protein of unknown function (DUF541), domain 1"/>
    <property type="match status" value="1"/>
</dbReference>
<evidence type="ECO:0000313" key="3">
    <source>
        <dbReference type="Proteomes" id="UP001069090"/>
    </source>
</evidence>
<dbReference type="GO" id="GO:0006974">
    <property type="term" value="P:DNA damage response"/>
    <property type="evidence" value="ECO:0007669"/>
    <property type="project" value="TreeGrafter"/>
</dbReference>
<dbReference type="RefSeq" id="WP_258331657.1">
    <property type="nucleotide sequence ID" value="NZ_JAPTGG010000007.1"/>
</dbReference>
<keyword evidence="3" id="KW-1185">Reference proteome</keyword>
<evidence type="ECO:0000256" key="1">
    <source>
        <dbReference type="SAM" id="SignalP"/>
    </source>
</evidence>
<protein>
    <submittedName>
        <fullName evidence="2">SIMPL domain-containing protein</fullName>
    </submittedName>
</protein>
<dbReference type="Gene3D" id="3.30.70.2970">
    <property type="entry name" value="Protein of unknown function (DUF541), domain 2"/>
    <property type="match status" value="1"/>
</dbReference>
<name>A0A9J6RMW4_9GAMM</name>
<evidence type="ECO:0000313" key="2">
    <source>
        <dbReference type="EMBL" id="MCZ0865511.1"/>
    </source>
</evidence>
<dbReference type="InterPro" id="IPR007497">
    <property type="entry name" value="SIMPL/DUF541"/>
</dbReference>
<keyword evidence="1" id="KW-0732">Signal</keyword>